<accession>A0A8H7SN81</accession>
<reference evidence="1" key="1">
    <citation type="submission" date="2021-01" db="EMBL/GenBank/DDBJ databases">
        <title>Metabolic potential, ecology and presence of endohyphal bacteria is reflected in genomic diversity of Mucoromycotina.</title>
        <authorList>
            <person name="Muszewska A."/>
            <person name="Okrasinska A."/>
            <person name="Steczkiewicz K."/>
            <person name="Drgas O."/>
            <person name="Orlowska M."/>
            <person name="Perlinska-Lenart U."/>
            <person name="Aleksandrzak-Piekarczyk T."/>
            <person name="Szatraj K."/>
            <person name="Zielenkiewicz U."/>
            <person name="Pilsyk S."/>
            <person name="Malc E."/>
            <person name="Mieczkowski P."/>
            <person name="Kruszewska J.S."/>
            <person name="Biernat P."/>
            <person name="Pawlowska J."/>
        </authorList>
    </citation>
    <scope>NUCLEOTIDE SEQUENCE</scope>
    <source>
        <strain evidence="1">WA0000018081</strain>
    </source>
</reference>
<dbReference type="Proteomes" id="UP000613177">
    <property type="component" value="Unassembled WGS sequence"/>
</dbReference>
<gene>
    <name evidence="1" type="ORF">INT48_006827</name>
</gene>
<dbReference type="EMBL" id="JAEPRE010000159">
    <property type="protein sequence ID" value="KAG2231252.1"/>
    <property type="molecule type" value="Genomic_DNA"/>
</dbReference>
<organism evidence="1 2">
    <name type="scientific">Thamnidium elegans</name>
    <dbReference type="NCBI Taxonomy" id="101142"/>
    <lineage>
        <taxon>Eukaryota</taxon>
        <taxon>Fungi</taxon>
        <taxon>Fungi incertae sedis</taxon>
        <taxon>Mucoromycota</taxon>
        <taxon>Mucoromycotina</taxon>
        <taxon>Mucoromycetes</taxon>
        <taxon>Mucorales</taxon>
        <taxon>Mucorineae</taxon>
        <taxon>Mucoraceae</taxon>
        <taxon>Thamnidium</taxon>
    </lineage>
</organism>
<evidence type="ECO:0000313" key="2">
    <source>
        <dbReference type="Proteomes" id="UP000613177"/>
    </source>
</evidence>
<proteinExistence type="predicted"/>
<name>A0A8H7SN81_9FUNG</name>
<sequence length="599" mass="69541">MTFNETGQKDLQTCYFVCKSWYSVAIPLNWESINLPNYKVALVKSHLNGFDHYQYFKYGHLITTLTIDGPEIIKGYMGHKFSKPELLMLLNQLPNLSNIDLNYSDYVTEYLEALLYADLQCINEINIGDNEHFNCLDLHFLTCYKSRNSISRMSLSYDKSTIVFNSQQINILNSLTQFNQLEWLHFKNSLDIDLTPYHVQNVCPELKHLIFFSNFPISERAILRLLGTNSEMNRNFSTSLISLELQLPSLSATYTRYLVDYFPSQLNKITIRIPCQGIFGWINTVGMGLALQLMEKIGKIKETFIFFEENSEVQVNDETDMTKYFRLLNAFRGSRQGHCTANFSEEGSTCSIFRYDLSGNLSITYDSRSDDFNSSNFRLNLPDKTSSIIGHEIFDTLNLSCKNLSHDIVRQNLNYFFLNCPTLQSFDFRSSLGVEFEYSYIRYKHKEDLLSSNLTNRDINFLEVGNLYPAQTFFDMMTTHLRDIEAVSLGALDWGHSHNDSVMDLTCFKKLKTFAYTSQISLLKKNDNKNDDFVLLKYTNGEELYYYIDKEKNKNPQAEYIKNPTMPRLTIVSDTSVSFDFCESKPFYADPSYITLFQQ</sequence>
<evidence type="ECO:0000313" key="1">
    <source>
        <dbReference type="EMBL" id="KAG2231252.1"/>
    </source>
</evidence>
<dbReference type="AlphaFoldDB" id="A0A8H7SN81"/>
<comment type="caution">
    <text evidence="1">The sequence shown here is derived from an EMBL/GenBank/DDBJ whole genome shotgun (WGS) entry which is preliminary data.</text>
</comment>
<keyword evidence="2" id="KW-1185">Reference proteome</keyword>
<protein>
    <submittedName>
        <fullName evidence="1">Uncharacterized protein</fullName>
    </submittedName>
</protein>